<dbReference type="InterPro" id="IPR036390">
    <property type="entry name" value="WH_DNA-bd_sf"/>
</dbReference>
<evidence type="ECO:0000313" key="9">
    <source>
        <dbReference type="EMBL" id="JAT22369.1"/>
    </source>
</evidence>
<proteinExistence type="inferred from homology"/>
<dbReference type="Gene3D" id="1.10.10.580">
    <property type="entry name" value="Structural maintenance of chromosome 1. Chain E"/>
    <property type="match status" value="1"/>
</dbReference>
<name>A0A1B6LFC1_9HEMI</name>
<dbReference type="GO" id="GO:0008278">
    <property type="term" value="C:cohesin complex"/>
    <property type="evidence" value="ECO:0007669"/>
    <property type="project" value="InterPro"/>
</dbReference>
<dbReference type="GO" id="GO:1990414">
    <property type="term" value="P:replication-born double-strand break repair via sister chromatid exchange"/>
    <property type="evidence" value="ECO:0007669"/>
    <property type="project" value="TreeGrafter"/>
</dbReference>
<comment type="similarity">
    <text evidence="3">Belongs to the rad21 family.</text>
</comment>
<dbReference type="InterPro" id="IPR023093">
    <property type="entry name" value="ScpA-like_C"/>
</dbReference>
<feature type="region of interest" description="Disordered" evidence="6">
    <location>
        <begin position="673"/>
        <end position="695"/>
    </location>
</feature>
<dbReference type="PANTHER" id="PTHR12585:SF69">
    <property type="entry name" value="FI11703P"/>
    <property type="match status" value="1"/>
</dbReference>
<dbReference type="EMBL" id="GEBQ01004080">
    <property type="protein sequence ID" value="JAT35897.1"/>
    <property type="molecule type" value="Transcribed_RNA"/>
</dbReference>
<dbReference type="Pfam" id="PF04824">
    <property type="entry name" value="Rad21_Rec8"/>
    <property type="match status" value="1"/>
</dbReference>
<accession>A0A1B6LFC1</accession>
<dbReference type="Pfam" id="PF04825">
    <property type="entry name" value="Rad21_Rec8_N"/>
    <property type="match status" value="1"/>
</dbReference>
<protein>
    <recommendedName>
        <fullName evidence="11">Rad21/Rec8-like protein N-terminal domain-containing protein</fullName>
    </recommendedName>
</protein>
<evidence type="ECO:0000256" key="2">
    <source>
        <dbReference type="ARBA" id="ARBA00004286"/>
    </source>
</evidence>
<dbReference type="PANTHER" id="PTHR12585">
    <property type="entry name" value="SCC1 / RAD21 FAMILY MEMBER"/>
    <property type="match status" value="1"/>
</dbReference>
<reference evidence="9" key="1">
    <citation type="submission" date="2015-11" db="EMBL/GenBank/DDBJ databases">
        <title>De novo transcriptome assembly of four potential Pierce s Disease insect vectors from Arizona vineyards.</title>
        <authorList>
            <person name="Tassone E.E."/>
        </authorList>
    </citation>
    <scope>NUCLEOTIDE SEQUENCE</scope>
</reference>
<dbReference type="GO" id="GO:0007062">
    <property type="term" value="P:sister chromatid cohesion"/>
    <property type="evidence" value="ECO:0007669"/>
    <property type="project" value="InterPro"/>
</dbReference>
<evidence type="ECO:0000259" key="7">
    <source>
        <dbReference type="Pfam" id="PF04824"/>
    </source>
</evidence>
<evidence type="ECO:0000256" key="6">
    <source>
        <dbReference type="SAM" id="MobiDB-lite"/>
    </source>
</evidence>
<keyword evidence="4" id="KW-0158">Chromosome</keyword>
<evidence type="ECO:0000256" key="5">
    <source>
        <dbReference type="ARBA" id="ARBA00023242"/>
    </source>
</evidence>
<evidence type="ECO:0008006" key="11">
    <source>
        <dbReference type="Google" id="ProtNLM"/>
    </source>
</evidence>
<evidence type="ECO:0000256" key="4">
    <source>
        <dbReference type="ARBA" id="ARBA00022454"/>
    </source>
</evidence>
<dbReference type="InterPro" id="IPR039781">
    <property type="entry name" value="Rad21/Rec8-like"/>
</dbReference>
<gene>
    <name evidence="10" type="ORF">g.37209</name>
    <name evidence="9" type="ORF">g.37213</name>
</gene>
<feature type="region of interest" description="Disordered" evidence="6">
    <location>
        <begin position="495"/>
        <end position="657"/>
    </location>
</feature>
<feature type="compositionally biased region" description="Pro residues" evidence="6">
    <location>
        <begin position="541"/>
        <end position="563"/>
    </location>
</feature>
<feature type="region of interest" description="Disordered" evidence="6">
    <location>
        <begin position="269"/>
        <end position="307"/>
    </location>
</feature>
<dbReference type="InterPro" id="IPR006910">
    <property type="entry name" value="Rad21_Rec8_N"/>
</dbReference>
<dbReference type="InterPro" id="IPR049589">
    <property type="entry name" value="NXP1_M-like"/>
</dbReference>
<keyword evidence="5" id="KW-0539">Nucleus</keyword>
<sequence>MFYAHFVLAKKGPLARIWLAAHWDKKLTKAHVFETNIEKSVDGILQPKVKMALRTSGHLLLGVVRIYSRKAKYLLADCNEAFVKIKMAFRPGMVDLPEEHREAAVNAITLPEVFHDFDTAMPELNDVDIEAQFSLNQSRAEEITMREDYGNITLVPTEEGFGDIGFGTDTPDLMHHAGGLAQALDQSNLLFSDGVDTLEKDKEPQPSTSNSLMARAALEIDAPIRDDGFGGNLGQDIIAGGLFEGGLFDDAPMGDVPPVDSSSVLRQAGVEGGLEGGPPPDSDDDDDHFGGPPSIGGHSSDGGSRAVSPMRDIAVPMVPPSPARSYVSHVSHISHISSHMSHRPTPAPTPVPSELPDDEKPPTPPADQTTLVQNDEESFALAPVDASAFKGFTKTKRKRKLIVDEVKNISGEEMKAQLSDTSDIVTTLDLAPPTKRLMHWKETGGVEKLFALPGRNIPARALFKNYQRHLTSRAVPNEDYGGGIEGENQMPLDQVKEQEEAAEVQQPAGRRGRKRKQVEPEEPVVEPPQFQLPLEQLPEDLVPPPSTPAPDAAPPTPAPPHVSPLPDNGPLSVMTNGPMSVGPPGLMSPGGPMSMGPMSVGPSGPMSVGPSGPLSVGPSGPMSVGPSGPMSVGPIEPPMSVAPPTPAPQTPFPLDNSIPHLAEQVSSLLEQSLNPAMTPHPDPSNPPLVEEPPQTPFLENMGYNQQEAPLMANMGYDEHHPPATTPGAVSEKGQATPWNDDYENPVSVGPPEEQATDETYEQFEERVLNKRAAHMYTLVKARLNNDEKLFFSDMVHRNNKKQVAQKFYSILVLKKFQVLELDQDGSYEEIQISQGVSFNNPTL</sequence>
<feature type="compositionally biased region" description="Low complexity" evidence="6">
    <location>
        <begin position="527"/>
        <end position="540"/>
    </location>
</feature>
<dbReference type="AlphaFoldDB" id="A0A1B6LFC1"/>
<feature type="compositionally biased region" description="Pro residues" evidence="6">
    <location>
        <begin position="678"/>
        <end position="695"/>
    </location>
</feature>
<feature type="domain" description="Rad21/Rec8-like protein N-terminal" evidence="8">
    <location>
        <begin position="1"/>
        <end position="102"/>
    </location>
</feature>
<evidence type="ECO:0000313" key="10">
    <source>
        <dbReference type="EMBL" id="JAT35897.1"/>
    </source>
</evidence>
<evidence type="ECO:0000256" key="3">
    <source>
        <dbReference type="ARBA" id="ARBA00009870"/>
    </source>
</evidence>
<dbReference type="InterPro" id="IPR006909">
    <property type="entry name" value="Rad21/Rec8_C_eu"/>
</dbReference>
<dbReference type="CDD" id="cd21792">
    <property type="entry name" value="Rad21_Rec8_M_NXP1-like"/>
    <property type="match status" value="1"/>
</dbReference>
<dbReference type="GO" id="GO:0005634">
    <property type="term" value="C:nucleus"/>
    <property type="evidence" value="ECO:0007669"/>
    <property type="project" value="UniProtKB-SubCell"/>
</dbReference>
<evidence type="ECO:0000256" key="1">
    <source>
        <dbReference type="ARBA" id="ARBA00004123"/>
    </source>
</evidence>
<dbReference type="GO" id="GO:0003682">
    <property type="term" value="F:chromatin binding"/>
    <property type="evidence" value="ECO:0007669"/>
    <property type="project" value="TreeGrafter"/>
</dbReference>
<organism evidence="9">
    <name type="scientific">Graphocephala atropunctata</name>
    <dbReference type="NCBI Taxonomy" id="36148"/>
    <lineage>
        <taxon>Eukaryota</taxon>
        <taxon>Metazoa</taxon>
        <taxon>Ecdysozoa</taxon>
        <taxon>Arthropoda</taxon>
        <taxon>Hexapoda</taxon>
        <taxon>Insecta</taxon>
        <taxon>Pterygota</taxon>
        <taxon>Neoptera</taxon>
        <taxon>Paraneoptera</taxon>
        <taxon>Hemiptera</taxon>
        <taxon>Auchenorrhyncha</taxon>
        <taxon>Membracoidea</taxon>
        <taxon>Cicadellidae</taxon>
        <taxon>Cicadellinae</taxon>
        <taxon>Cicadellini</taxon>
        <taxon>Graphocephala</taxon>
    </lineage>
</organism>
<dbReference type="SUPFAM" id="SSF46785">
    <property type="entry name" value="Winged helix' DNA-binding domain"/>
    <property type="match status" value="1"/>
</dbReference>
<comment type="subcellular location">
    <subcellularLocation>
        <location evidence="2">Chromosome</location>
    </subcellularLocation>
    <subcellularLocation>
        <location evidence="1">Nucleus</location>
    </subcellularLocation>
</comment>
<evidence type="ECO:0000259" key="8">
    <source>
        <dbReference type="Pfam" id="PF04825"/>
    </source>
</evidence>
<feature type="region of interest" description="Disordered" evidence="6">
    <location>
        <begin position="334"/>
        <end position="370"/>
    </location>
</feature>
<dbReference type="EMBL" id="GEBQ01017608">
    <property type="protein sequence ID" value="JAT22369.1"/>
    <property type="molecule type" value="Transcribed_RNA"/>
</dbReference>
<feature type="compositionally biased region" description="Low complexity" evidence="6">
    <location>
        <begin position="577"/>
        <end position="634"/>
    </location>
</feature>
<feature type="compositionally biased region" description="Pro residues" evidence="6">
    <location>
        <begin position="635"/>
        <end position="651"/>
    </location>
</feature>
<feature type="domain" description="Rad21/Rec8-like protein C-terminal eukaryotic" evidence="7">
    <location>
        <begin position="785"/>
        <end position="836"/>
    </location>
</feature>